<comment type="caution">
    <text evidence="2">The sequence shown here is derived from an EMBL/GenBank/DDBJ whole genome shotgun (WGS) entry which is preliminary data.</text>
</comment>
<evidence type="ECO:0000313" key="2">
    <source>
        <dbReference type="EMBL" id="KGT75582.1"/>
    </source>
</evidence>
<dbReference type="AlphaFoldDB" id="A0A0A3XMH3"/>
<dbReference type="EMBL" id="JRPN01000025">
    <property type="protein sequence ID" value="KGT75582.1"/>
    <property type="molecule type" value="Genomic_DNA"/>
</dbReference>
<evidence type="ECO:0000256" key="1">
    <source>
        <dbReference type="SAM" id="MobiDB-lite"/>
    </source>
</evidence>
<gene>
    <name evidence="2" type="ORF">MA20_32790</name>
</gene>
<feature type="compositionally biased region" description="Acidic residues" evidence="1">
    <location>
        <begin position="1"/>
        <end position="14"/>
    </location>
</feature>
<dbReference type="KEGG" id="bjp:RN69_15260"/>
<name>A0A0A3XMH3_BRAJP</name>
<evidence type="ECO:0000313" key="3">
    <source>
        <dbReference type="Proteomes" id="UP000030377"/>
    </source>
</evidence>
<proteinExistence type="predicted"/>
<accession>A0A0A3XMH3</accession>
<reference evidence="2 3" key="1">
    <citation type="submission" date="2014-09" db="EMBL/GenBank/DDBJ databases">
        <title>Draft genome of Bradyrhizobium japonicum Is-34.</title>
        <authorList>
            <person name="Tsurumaru H."/>
            <person name="Yamakawa T."/>
            <person name="Hashimoto S."/>
            <person name="Okizaki K."/>
            <person name="Kanesaki Y."/>
            <person name="Yoshikawa H."/>
            <person name="Yajima S."/>
        </authorList>
    </citation>
    <scope>NUCLEOTIDE SEQUENCE [LARGE SCALE GENOMIC DNA]</scope>
    <source>
        <strain evidence="2 3">Is-34</strain>
    </source>
</reference>
<sequence>MLDKPEEDQMDSEDALAKVKDVSEGVRETARTVRQSFEEGQPPGQALAFLRDVVREAPLPSLLVAFMLGCLIARR</sequence>
<dbReference type="Proteomes" id="UP000030377">
    <property type="component" value="Unassembled WGS sequence"/>
</dbReference>
<dbReference type="PATRIC" id="fig|375.37.peg.6855"/>
<protein>
    <submittedName>
        <fullName evidence="2">Uncharacterized protein</fullName>
    </submittedName>
</protein>
<feature type="region of interest" description="Disordered" evidence="1">
    <location>
        <begin position="1"/>
        <end position="21"/>
    </location>
</feature>
<organism evidence="2 3">
    <name type="scientific">Bradyrhizobium japonicum</name>
    <dbReference type="NCBI Taxonomy" id="375"/>
    <lineage>
        <taxon>Bacteria</taxon>
        <taxon>Pseudomonadati</taxon>
        <taxon>Pseudomonadota</taxon>
        <taxon>Alphaproteobacteria</taxon>
        <taxon>Hyphomicrobiales</taxon>
        <taxon>Nitrobacteraceae</taxon>
        <taxon>Bradyrhizobium</taxon>
    </lineage>
</organism>